<organism evidence="1 3">
    <name type="scientific">Trichuris suis</name>
    <name type="common">pig whipworm</name>
    <dbReference type="NCBI Taxonomy" id="68888"/>
    <lineage>
        <taxon>Eukaryota</taxon>
        <taxon>Metazoa</taxon>
        <taxon>Ecdysozoa</taxon>
        <taxon>Nematoda</taxon>
        <taxon>Enoplea</taxon>
        <taxon>Dorylaimia</taxon>
        <taxon>Trichinellida</taxon>
        <taxon>Trichuridae</taxon>
        <taxon>Trichuris</taxon>
    </lineage>
</organism>
<dbReference type="EMBL" id="KL367475">
    <property type="protein sequence ID" value="KFD72986.1"/>
    <property type="molecule type" value="Genomic_DNA"/>
</dbReference>
<dbReference type="Proteomes" id="UP000030764">
    <property type="component" value="Unassembled WGS sequence"/>
</dbReference>
<dbReference type="EMBL" id="KL363182">
    <property type="protein sequence ID" value="KFD58959.1"/>
    <property type="molecule type" value="Genomic_DNA"/>
</dbReference>
<sequence>MLCGPFLDPFKFNDNGSFFHFSKFYTGFESYCFDAALLPALMVQAFLHKSPTAVHSQPA</sequence>
<evidence type="ECO:0000313" key="3">
    <source>
        <dbReference type="Proteomes" id="UP000030764"/>
    </source>
</evidence>
<proteinExistence type="predicted"/>
<protein>
    <submittedName>
        <fullName evidence="1">Uncharacterized protein</fullName>
    </submittedName>
</protein>
<accession>A0A085MP13</accession>
<name>A0A085MP13_9BILA</name>
<gene>
    <name evidence="1" type="ORF">M513_00122</name>
    <name evidence="2" type="ORF">M514_00122</name>
</gene>
<evidence type="ECO:0000313" key="1">
    <source>
        <dbReference type="EMBL" id="KFD58959.1"/>
    </source>
</evidence>
<dbReference type="AlphaFoldDB" id="A0A085MP13"/>
<reference evidence="1 3" key="1">
    <citation type="journal article" date="2014" name="Nat. Genet.">
        <title>Genome and transcriptome of the porcine whipworm Trichuris suis.</title>
        <authorList>
            <person name="Jex A.R."/>
            <person name="Nejsum P."/>
            <person name="Schwarz E.M."/>
            <person name="Hu L."/>
            <person name="Young N.D."/>
            <person name="Hall R.S."/>
            <person name="Korhonen P.K."/>
            <person name="Liao S."/>
            <person name="Thamsborg S."/>
            <person name="Xia J."/>
            <person name="Xu P."/>
            <person name="Wang S."/>
            <person name="Scheerlinck J.P."/>
            <person name="Hofmann A."/>
            <person name="Sternberg P.W."/>
            <person name="Wang J."/>
            <person name="Gasser R.B."/>
        </authorList>
    </citation>
    <scope>NUCLEOTIDE SEQUENCE [LARGE SCALE GENOMIC DNA]</scope>
    <source>
        <strain evidence="2">DCEP-RM93F</strain>
        <strain evidence="1">DCEP-RM93M</strain>
    </source>
</reference>
<evidence type="ECO:0000313" key="2">
    <source>
        <dbReference type="EMBL" id="KFD72986.1"/>
    </source>
</evidence>
<keyword evidence="3" id="KW-1185">Reference proteome</keyword>
<dbReference type="Proteomes" id="UP000030758">
    <property type="component" value="Unassembled WGS sequence"/>
</dbReference>